<proteinExistence type="predicted"/>
<evidence type="ECO:0000259" key="2">
    <source>
        <dbReference type="PROSITE" id="PS50110"/>
    </source>
</evidence>
<dbReference type="RefSeq" id="WP_121012801.1">
    <property type="nucleotide sequence ID" value="NZ_RCCJ01000001.1"/>
</dbReference>
<accession>A0A497XR36</accession>
<dbReference type="GO" id="GO:0000160">
    <property type="term" value="P:phosphorelay signal transduction system"/>
    <property type="evidence" value="ECO:0007669"/>
    <property type="project" value="InterPro"/>
</dbReference>
<dbReference type="Proteomes" id="UP000267841">
    <property type="component" value="Unassembled WGS sequence"/>
</dbReference>
<feature type="domain" description="Response regulatory" evidence="2">
    <location>
        <begin position="3"/>
        <end position="115"/>
    </location>
</feature>
<feature type="modified residue" description="4-aspartylphosphate" evidence="1">
    <location>
        <position position="52"/>
    </location>
</feature>
<name>A0A497XR36_9AQUI</name>
<dbReference type="OrthoDB" id="6088308at2"/>
<keyword evidence="4" id="KW-1185">Reference proteome</keyword>
<dbReference type="InterPro" id="IPR011006">
    <property type="entry name" value="CheY-like_superfamily"/>
</dbReference>
<dbReference type="InterPro" id="IPR001789">
    <property type="entry name" value="Sig_transdc_resp-reg_receiver"/>
</dbReference>
<sequence>MKKVLLLNKNRKNLEILSDFLKKHNFESYLAHDYETLKGFIEKGDFEVALIDISGFDTRIWDYTKALQDKGIPFVLISTATKGKDDTQLVGRGAGAILAKPLSPKRLLEVINALIV</sequence>
<gene>
    <name evidence="3" type="ORF">BCF55_1728</name>
</gene>
<dbReference type="Gene3D" id="3.40.50.2300">
    <property type="match status" value="1"/>
</dbReference>
<organism evidence="3 4">
    <name type="scientific">Hydrogenivirga caldilitoris</name>
    <dbReference type="NCBI Taxonomy" id="246264"/>
    <lineage>
        <taxon>Bacteria</taxon>
        <taxon>Pseudomonadati</taxon>
        <taxon>Aquificota</taxon>
        <taxon>Aquificia</taxon>
        <taxon>Aquificales</taxon>
        <taxon>Aquificaceae</taxon>
        <taxon>Hydrogenivirga</taxon>
    </lineage>
</organism>
<comment type="caution">
    <text evidence="3">The sequence shown here is derived from an EMBL/GenBank/DDBJ whole genome shotgun (WGS) entry which is preliminary data.</text>
</comment>
<evidence type="ECO:0000313" key="3">
    <source>
        <dbReference type="EMBL" id="RLJ71426.1"/>
    </source>
</evidence>
<evidence type="ECO:0000313" key="4">
    <source>
        <dbReference type="Proteomes" id="UP000267841"/>
    </source>
</evidence>
<evidence type="ECO:0000256" key="1">
    <source>
        <dbReference type="PROSITE-ProRule" id="PRU00169"/>
    </source>
</evidence>
<dbReference type="PROSITE" id="PS50110">
    <property type="entry name" value="RESPONSE_REGULATORY"/>
    <property type="match status" value="1"/>
</dbReference>
<reference evidence="3 4" key="1">
    <citation type="submission" date="2018-10" db="EMBL/GenBank/DDBJ databases">
        <title>Genomic Encyclopedia of Archaeal and Bacterial Type Strains, Phase II (KMG-II): from individual species to whole genera.</title>
        <authorList>
            <person name="Goeker M."/>
        </authorList>
    </citation>
    <scope>NUCLEOTIDE SEQUENCE [LARGE SCALE GENOMIC DNA]</scope>
    <source>
        <strain evidence="3 4">DSM 16510</strain>
    </source>
</reference>
<dbReference type="SUPFAM" id="SSF52172">
    <property type="entry name" value="CheY-like"/>
    <property type="match status" value="1"/>
</dbReference>
<dbReference type="AlphaFoldDB" id="A0A497XR36"/>
<dbReference type="EMBL" id="RCCJ01000001">
    <property type="protein sequence ID" value="RLJ71426.1"/>
    <property type="molecule type" value="Genomic_DNA"/>
</dbReference>
<protein>
    <submittedName>
        <fullName evidence="3">Two-component system alkaline phosphatase synthesis response regulator PhoP</fullName>
    </submittedName>
</protein>
<keyword evidence="1" id="KW-0597">Phosphoprotein</keyword>